<accession>A0ABQ0FWL8</accession>
<organism evidence="3 4">
    <name type="scientific">Madurella fahalii</name>
    <dbReference type="NCBI Taxonomy" id="1157608"/>
    <lineage>
        <taxon>Eukaryota</taxon>
        <taxon>Fungi</taxon>
        <taxon>Dikarya</taxon>
        <taxon>Ascomycota</taxon>
        <taxon>Pezizomycotina</taxon>
        <taxon>Sordariomycetes</taxon>
        <taxon>Sordariomycetidae</taxon>
        <taxon>Sordariales</taxon>
        <taxon>Sordariales incertae sedis</taxon>
        <taxon>Madurella</taxon>
    </lineage>
</organism>
<dbReference type="RefSeq" id="XP_070911638.1">
    <property type="nucleotide sequence ID" value="XM_071055537.1"/>
</dbReference>
<feature type="signal peptide" evidence="2">
    <location>
        <begin position="1"/>
        <end position="19"/>
    </location>
</feature>
<proteinExistence type="predicted"/>
<evidence type="ECO:0000256" key="1">
    <source>
        <dbReference type="SAM" id="MobiDB-lite"/>
    </source>
</evidence>
<feature type="compositionally biased region" description="Low complexity" evidence="1">
    <location>
        <begin position="48"/>
        <end position="79"/>
    </location>
</feature>
<feature type="region of interest" description="Disordered" evidence="1">
    <location>
        <begin position="42"/>
        <end position="150"/>
    </location>
</feature>
<evidence type="ECO:0000256" key="2">
    <source>
        <dbReference type="SAM" id="SignalP"/>
    </source>
</evidence>
<gene>
    <name evidence="3" type="ORF">MFIFM68171_00115</name>
</gene>
<keyword evidence="4" id="KW-1185">Reference proteome</keyword>
<dbReference type="EMBL" id="BAAFSV010000001">
    <property type="protein sequence ID" value="GAB1309905.1"/>
    <property type="molecule type" value="Genomic_DNA"/>
</dbReference>
<dbReference type="GeneID" id="98170860"/>
<protein>
    <submittedName>
        <fullName evidence="3">Uncharacterized protein</fullName>
    </submittedName>
</protein>
<evidence type="ECO:0000313" key="4">
    <source>
        <dbReference type="Proteomes" id="UP001628179"/>
    </source>
</evidence>
<dbReference type="Proteomes" id="UP001628179">
    <property type="component" value="Unassembled WGS sequence"/>
</dbReference>
<keyword evidence="2" id="KW-0732">Signal</keyword>
<feature type="chain" id="PRO_5046887638" evidence="2">
    <location>
        <begin position="20"/>
        <end position="170"/>
    </location>
</feature>
<comment type="caution">
    <text evidence="3">The sequence shown here is derived from an EMBL/GenBank/DDBJ whole genome shotgun (WGS) entry which is preliminary data.</text>
</comment>
<name>A0ABQ0FWL8_9PEZI</name>
<reference evidence="3 4" key="1">
    <citation type="submission" date="2024-09" db="EMBL/GenBank/DDBJ databases">
        <title>Itraconazole resistance in Madurella fahalii resulting from another homologue of gene encoding cytochrome P450 14-alpha sterol demethylase (CYP51).</title>
        <authorList>
            <person name="Yoshioka I."/>
            <person name="Fahal A.H."/>
            <person name="Kaneko S."/>
            <person name="Yaguchi T."/>
        </authorList>
    </citation>
    <scope>NUCLEOTIDE SEQUENCE [LARGE SCALE GENOMIC DNA]</scope>
    <source>
        <strain evidence="3 4">IFM 68171</strain>
    </source>
</reference>
<feature type="compositionally biased region" description="Low complexity" evidence="1">
    <location>
        <begin position="124"/>
        <end position="149"/>
    </location>
</feature>
<feature type="compositionally biased region" description="Basic and acidic residues" evidence="1">
    <location>
        <begin position="108"/>
        <end position="119"/>
    </location>
</feature>
<sequence>MKAVTYAALFLGLLSAALAQEDPGPSPTESVGCVPHNDHWDCEGPRVTTQPTGVTTTATTGGTDTAITSAPALTTTSSAGDEDDEDHTDAPGTGSLGPSPTESFGCEPHGDHWHCEGHVTETLSGPGTSSTPTGGAGAVTTSSTPTGGAARHEATGMALAGLVAVAAMAL</sequence>
<evidence type="ECO:0000313" key="3">
    <source>
        <dbReference type="EMBL" id="GAB1309905.1"/>
    </source>
</evidence>